<evidence type="ECO:0000259" key="3">
    <source>
        <dbReference type="Pfam" id="PF14330"/>
    </source>
</evidence>
<evidence type="ECO:0000259" key="2">
    <source>
        <dbReference type="Pfam" id="PF07287"/>
    </source>
</evidence>
<keyword evidence="5" id="KW-1185">Reference proteome</keyword>
<feature type="region of interest" description="Disordered" evidence="1">
    <location>
        <begin position="476"/>
        <end position="496"/>
    </location>
</feature>
<dbReference type="EMBL" id="DF933820">
    <property type="protein sequence ID" value="GAM37591.1"/>
    <property type="molecule type" value="Genomic_DNA"/>
</dbReference>
<protein>
    <submittedName>
        <fullName evidence="4">Uncharacterized protein</fullName>
    </submittedName>
</protein>
<name>A0A6V8H8I4_TALPI</name>
<dbReference type="Pfam" id="PF07287">
    <property type="entry name" value="AtuA"/>
    <property type="match status" value="1"/>
</dbReference>
<gene>
    <name evidence="4" type="ORF">TCE0_024r07637</name>
</gene>
<dbReference type="InterPro" id="IPR010839">
    <property type="entry name" value="AtuA_N"/>
</dbReference>
<dbReference type="Pfam" id="PF14330">
    <property type="entry name" value="DUF4387"/>
    <property type="match status" value="1"/>
</dbReference>
<accession>A0A6V8H8I4</accession>
<feature type="domain" description="DUF4387" evidence="3">
    <location>
        <begin position="524"/>
        <end position="619"/>
    </location>
</feature>
<proteinExistence type="predicted"/>
<feature type="compositionally biased region" description="Polar residues" evidence="1">
    <location>
        <begin position="480"/>
        <end position="496"/>
    </location>
</feature>
<evidence type="ECO:0000256" key="1">
    <source>
        <dbReference type="SAM" id="MobiDB-lite"/>
    </source>
</evidence>
<dbReference type="Proteomes" id="UP000053095">
    <property type="component" value="Unassembled WGS sequence"/>
</dbReference>
<dbReference type="InterPro" id="IPR025496">
    <property type="entry name" value="DUF4387"/>
</dbReference>
<sequence>MSPPQVRILTPVGMLGYSYSKDIFWSAVEAGVDAIILDSGSTDSGPSKLALRKSIQTDQAYEKDLEDIVAACHHYRIPVLIGGDGSTRGVNQIGDIIQSIIERAGYRSMKVIKILAEIEKDVVREKHRSGMIRPCGIAVPELIDEDIDEARTIVAQMGIEPWIKAMDEHPDFDIIIGGRSYDPAPFAAFCVWKGFPDLGINYHMGKIMECGGLCASPKSREVLATVRHDSFDITPLDPKSVCTSVSVAAHTLYEKTRPDVLVGPGGTLDLHSTTYEELEDGRSVRVTGAKFIPVKENEYTIKLEAGKLNGFFSIFMGGFRDTILLSQIDRFLEEMKIYVEQKVDFPFDINIQLFGRDAVMGALEPNASQTGHHELGLLLRARAATQDQATHVCQSARVYCMHAPYPGQKASAGNFAMPCAPLDIPMGPVSEFCMYHLMTVSHPCEHFPILSVVMEGSNTAPQRHSSKVEVQVPVNRRHTQASSNETVTPRVNATTNGGILSENAKAADTVSVLGKQPPTGHKFLADLANVVRSKNSGPYELTFDVMFPNQQSRDMVKNANILTTESIASLYKVPVSDVIACLWWDPALAFKATIKRSIVNGSFHDGDAHGSAQHMPLMEFPIPIGNNEI</sequence>
<evidence type="ECO:0000313" key="4">
    <source>
        <dbReference type="EMBL" id="GAM37591.1"/>
    </source>
</evidence>
<organism evidence="4 5">
    <name type="scientific">Talaromyces pinophilus</name>
    <name type="common">Penicillium pinophilum</name>
    <dbReference type="NCBI Taxonomy" id="128442"/>
    <lineage>
        <taxon>Eukaryota</taxon>
        <taxon>Fungi</taxon>
        <taxon>Dikarya</taxon>
        <taxon>Ascomycota</taxon>
        <taxon>Pezizomycotina</taxon>
        <taxon>Eurotiomycetes</taxon>
        <taxon>Eurotiomycetidae</taxon>
        <taxon>Eurotiales</taxon>
        <taxon>Trichocomaceae</taxon>
        <taxon>Talaromyces</taxon>
        <taxon>Talaromyces sect. Talaromyces</taxon>
    </lineage>
</organism>
<dbReference type="AlphaFoldDB" id="A0A6V8H8I4"/>
<reference evidence="5" key="1">
    <citation type="journal article" date="2015" name="Genome Announc.">
        <title>Draft genome sequence of Talaromyces cellulolyticus strain Y-94, a source of lignocellulosic biomass-degrading enzymes.</title>
        <authorList>
            <person name="Fujii T."/>
            <person name="Koike H."/>
            <person name="Sawayama S."/>
            <person name="Yano S."/>
            <person name="Inoue H."/>
        </authorList>
    </citation>
    <scope>NUCLEOTIDE SEQUENCE [LARGE SCALE GENOMIC DNA]</scope>
    <source>
        <strain evidence="5">Y-94</strain>
    </source>
</reference>
<feature type="domain" description="Acyclic terpene utilisation N-terminal" evidence="2">
    <location>
        <begin position="26"/>
        <end position="408"/>
    </location>
</feature>
<comment type="caution">
    <text evidence="4">The sequence shown here is derived from an EMBL/GenBank/DDBJ whole genome shotgun (WGS) entry which is preliminary data.</text>
</comment>
<evidence type="ECO:0000313" key="5">
    <source>
        <dbReference type="Proteomes" id="UP000053095"/>
    </source>
</evidence>